<feature type="domain" description="Aerotolerance regulator N-terminal" evidence="2">
    <location>
        <begin position="1"/>
        <end position="76"/>
    </location>
</feature>
<accession>A0ABW5YQH7</accession>
<gene>
    <name evidence="3" type="ORF">ACFS5J_11480</name>
</gene>
<feature type="transmembrane region" description="Helical" evidence="1">
    <location>
        <begin position="619"/>
        <end position="637"/>
    </location>
</feature>
<reference evidence="4" key="1">
    <citation type="journal article" date="2019" name="Int. J. Syst. Evol. Microbiol.">
        <title>The Global Catalogue of Microorganisms (GCM) 10K type strain sequencing project: providing services to taxonomists for standard genome sequencing and annotation.</title>
        <authorList>
            <consortium name="The Broad Institute Genomics Platform"/>
            <consortium name="The Broad Institute Genome Sequencing Center for Infectious Disease"/>
            <person name="Wu L."/>
            <person name="Ma J."/>
        </authorList>
    </citation>
    <scope>NUCLEOTIDE SEQUENCE [LARGE SCALE GENOMIC DNA]</scope>
    <source>
        <strain evidence="4">KCTC 22671</strain>
    </source>
</reference>
<proteinExistence type="predicted"/>
<protein>
    <submittedName>
        <fullName evidence="3">BatA domain-containing protein</fullName>
    </submittedName>
</protein>
<dbReference type="Proteomes" id="UP001597534">
    <property type="component" value="Unassembled WGS sequence"/>
</dbReference>
<evidence type="ECO:0000259" key="2">
    <source>
        <dbReference type="Pfam" id="PF07584"/>
    </source>
</evidence>
<name>A0ABW5YQH7_9FLAO</name>
<keyword evidence="1" id="KW-0812">Transmembrane</keyword>
<dbReference type="InterPro" id="IPR011933">
    <property type="entry name" value="Double_TM_dom"/>
</dbReference>
<feature type="transmembrane region" description="Helical" evidence="1">
    <location>
        <begin position="6"/>
        <end position="24"/>
    </location>
</feature>
<dbReference type="InterPro" id="IPR024163">
    <property type="entry name" value="Aerotolerance_reg_N"/>
</dbReference>
<comment type="caution">
    <text evidence="3">The sequence shown here is derived from an EMBL/GenBank/DDBJ whole genome shotgun (WGS) entry which is preliminary data.</text>
</comment>
<dbReference type="Pfam" id="PF07584">
    <property type="entry name" value="BatA"/>
    <property type="match status" value="1"/>
</dbReference>
<dbReference type="RefSeq" id="WP_379812331.1">
    <property type="nucleotide sequence ID" value="NZ_JBHUPC010000017.1"/>
</dbReference>
<organism evidence="3 4">
    <name type="scientific">Flavobacterium chuncheonense</name>
    <dbReference type="NCBI Taxonomy" id="2026653"/>
    <lineage>
        <taxon>Bacteria</taxon>
        <taxon>Pseudomonadati</taxon>
        <taxon>Bacteroidota</taxon>
        <taxon>Flavobacteriia</taxon>
        <taxon>Flavobacteriales</taxon>
        <taxon>Flavobacteriaceae</taxon>
        <taxon>Flavobacterium</taxon>
    </lineage>
</organism>
<evidence type="ECO:0000313" key="3">
    <source>
        <dbReference type="EMBL" id="MFD2892630.1"/>
    </source>
</evidence>
<dbReference type="NCBIfam" id="TIGR02226">
    <property type="entry name" value="two_anch"/>
    <property type="match status" value="1"/>
</dbReference>
<keyword evidence="4" id="KW-1185">Reference proteome</keyword>
<keyword evidence="1" id="KW-0472">Membrane</keyword>
<feature type="transmembrane region" description="Helical" evidence="1">
    <location>
        <begin position="56"/>
        <end position="78"/>
    </location>
</feature>
<evidence type="ECO:0000313" key="4">
    <source>
        <dbReference type="Proteomes" id="UP001597534"/>
    </source>
</evidence>
<keyword evidence="1" id="KW-1133">Transmembrane helix</keyword>
<dbReference type="PANTHER" id="PTHR37464">
    <property type="entry name" value="BLL2463 PROTEIN"/>
    <property type="match status" value="1"/>
</dbReference>
<evidence type="ECO:0000256" key="1">
    <source>
        <dbReference type="SAM" id="Phobius"/>
    </source>
</evidence>
<dbReference type="PANTHER" id="PTHR37464:SF1">
    <property type="entry name" value="BLL2463 PROTEIN"/>
    <property type="match status" value="1"/>
</dbReference>
<sequence length="642" mass="73457">MQFKHPEILYLLFLLVIPILVHLFQLRRFKKQHFTNVKLLRELQQQTRKSKSLKKWLLLTTRLLLLSCLILAFAQPYFNAVDAQNRDRELVVILDNSFSMQAKGDKGELLKRSVQDILEQFAPTQQFSLLTNDEVFWDIDSKAIQKELQNLQYSSIPFDLDNRLLQVSAKKKNTTFDYLIITDAIAANSKNASQLTIANKVYFLQPKAQNKNNVSIESVRLTNTLDSFYEISIDLKAFGTFENEISLTLFEDDKVTAKTQVNFDKIEKTITLSIPKKAFNGKVSIQDNCLEYDNNFYFSISQPEKLNALVIGDNDKSDFLKRILVADEFQLTTTSLKELDYNIIEGQHAVILNEIKEIPQSLTTTLKAFYDKGGSVILIPSTECTATNLTSFAQKFGNLAFAKNENSDKQITNINFDHPIFNQVFEKRVSNFQYPKVNQSFSLIGNTFAALKFEDQTPFLSSVSNKIGSFYIFSAAISKQNSNFQNSPLIVPAVYNMVKSQTVAQNIFYTIGENETMYIDATLNKDDVIAVANSNYSFIPLQQILSTKVKLSFGDYPEKAGNYTINQQTKNLQNISFNYPRTESNLNEDNSIIYSNFAKINSIEEALNELHSLRTDTVIWKWFLIATLLFLLIEILIQKFVK</sequence>
<dbReference type="EMBL" id="JBHUPC010000017">
    <property type="protein sequence ID" value="MFD2892630.1"/>
    <property type="molecule type" value="Genomic_DNA"/>
</dbReference>